<evidence type="ECO:0000313" key="3">
    <source>
        <dbReference type="EMBL" id="CAE8649724.1"/>
    </source>
</evidence>
<protein>
    <submittedName>
        <fullName evidence="3">Uncharacterized protein</fullName>
    </submittedName>
</protein>
<dbReference type="Proteomes" id="UP000626109">
    <property type="component" value="Unassembled WGS sequence"/>
</dbReference>
<reference evidence="3" key="1">
    <citation type="submission" date="2021-02" db="EMBL/GenBank/DDBJ databases">
        <authorList>
            <person name="Dougan E. K."/>
            <person name="Rhodes N."/>
            <person name="Thang M."/>
            <person name="Chan C."/>
        </authorList>
    </citation>
    <scope>NUCLEOTIDE SEQUENCE</scope>
</reference>
<dbReference type="EMBL" id="CAJNNW010032674">
    <property type="protein sequence ID" value="CAE8714750.1"/>
    <property type="molecule type" value="Genomic_DNA"/>
</dbReference>
<evidence type="ECO:0000313" key="2">
    <source>
        <dbReference type="EMBL" id="CAE8618769.1"/>
    </source>
</evidence>
<dbReference type="Proteomes" id="UP000654075">
    <property type="component" value="Unassembled WGS sequence"/>
</dbReference>
<name>A0A813IHZ2_POLGL</name>
<proteinExistence type="predicted"/>
<evidence type="ECO:0000256" key="1">
    <source>
        <dbReference type="SAM" id="MobiDB-lite"/>
    </source>
</evidence>
<sequence>ASAAVTRLRDMGFTPSTPAGNLPSRGGLSPLKVLGLTPETRCWSEVRQAFISRLRQFPLEQHPEEFVLIVDAYHTLKRVFAEASGSDAESSGPAPKRRKAEATWGRFPSSVMTLDCSGIVHDRPAEPLSAGEGAGGLAAMPGREAPPGAAVGFLGGAGFARSSSSGCPGGGATMFCPPVRQVTDSSASNAMCIG</sequence>
<evidence type="ECO:0000313" key="4">
    <source>
        <dbReference type="EMBL" id="CAE8714750.1"/>
    </source>
</evidence>
<evidence type="ECO:0000313" key="5">
    <source>
        <dbReference type="Proteomes" id="UP000626109"/>
    </source>
</evidence>
<accession>A0A813IHZ2</accession>
<comment type="caution">
    <text evidence="3">The sequence shown here is derived from an EMBL/GenBank/DDBJ whole genome shotgun (WGS) entry which is preliminary data.</text>
</comment>
<dbReference type="EMBL" id="CAJNNV010026670">
    <property type="protein sequence ID" value="CAE8618769.1"/>
    <property type="molecule type" value="Genomic_DNA"/>
</dbReference>
<evidence type="ECO:0000313" key="6">
    <source>
        <dbReference type="Proteomes" id="UP000654075"/>
    </source>
</evidence>
<feature type="region of interest" description="Disordered" evidence="1">
    <location>
        <begin position="1"/>
        <end position="27"/>
    </location>
</feature>
<dbReference type="EMBL" id="CAJNNW010008080">
    <property type="protein sequence ID" value="CAE8649724.1"/>
    <property type="molecule type" value="Genomic_DNA"/>
</dbReference>
<dbReference type="OrthoDB" id="448506at2759"/>
<dbReference type="AlphaFoldDB" id="A0A813IHZ2"/>
<feature type="non-terminal residue" evidence="3">
    <location>
        <position position="1"/>
    </location>
</feature>
<gene>
    <name evidence="2" type="ORF">PGLA1383_LOCUS36368</name>
    <name evidence="4" type="ORF">PGLA2088_LOCUS38168</name>
    <name evidence="3" type="ORF">PGLA2088_LOCUS7676</name>
</gene>
<organism evidence="3 5">
    <name type="scientific">Polarella glacialis</name>
    <name type="common">Dinoflagellate</name>
    <dbReference type="NCBI Taxonomy" id="89957"/>
    <lineage>
        <taxon>Eukaryota</taxon>
        <taxon>Sar</taxon>
        <taxon>Alveolata</taxon>
        <taxon>Dinophyceae</taxon>
        <taxon>Suessiales</taxon>
        <taxon>Suessiaceae</taxon>
        <taxon>Polarella</taxon>
    </lineage>
</organism>
<keyword evidence="6" id="KW-1185">Reference proteome</keyword>